<dbReference type="CDD" id="cd05379">
    <property type="entry name" value="CAP_bacterial"/>
    <property type="match status" value="1"/>
</dbReference>
<feature type="domain" description="SCP" evidence="3">
    <location>
        <begin position="70"/>
        <end position="165"/>
    </location>
</feature>
<sequence>MQFVQSLIALIVTIVVTLAGLPIGHLIPLPGGDNPPAPTQPAPVAPGPDQPAPAPSPATGDEFVDEFAAKLNNYRAQNGLNPVRVDSTLQSQAARHSAALRQADRLYHANDNVFENVAASYSTPSAQQFFEMWRNSPGHNANMLQANVTKFGIAVDGPSRSNTYYATLQLR</sequence>
<feature type="region of interest" description="Disordered" evidence="1">
    <location>
        <begin position="32"/>
        <end position="61"/>
    </location>
</feature>
<evidence type="ECO:0000313" key="4">
    <source>
        <dbReference type="EMBL" id="STC69379.1"/>
    </source>
</evidence>
<organism evidence="4 5">
    <name type="scientific">Corynebacterium pilosum</name>
    <dbReference type="NCBI Taxonomy" id="35756"/>
    <lineage>
        <taxon>Bacteria</taxon>
        <taxon>Bacillati</taxon>
        <taxon>Actinomycetota</taxon>
        <taxon>Actinomycetes</taxon>
        <taxon>Mycobacteriales</taxon>
        <taxon>Corynebacteriaceae</taxon>
        <taxon>Corynebacterium</taxon>
    </lineage>
</organism>
<protein>
    <submittedName>
        <fullName evidence="4">Putative secreted protein</fullName>
    </submittedName>
</protein>
<dbReference type="AlphaFoldDB" id="A0A376CMQ2"/>
<feature type="compositionally biased region" description="Pro residues" evidence="1">
    <location>
        <begin position="33"/>
        <end position="56"/>
    </location>
</feature>
<dbReference type="OrthoDB" id="68195at2"/>
<dbReference type="STRING" id="35756.GCA_001044155_01109"/>
<keyword evidence="5" id="KW-1185">Reference proteome</keyword>
<dbReference type="SUPFAM" id="SSF55797">
    <property type="entry name" value="PR-1-like"/>
    <property type="match status" value="1"/>
</dbReference>
<dbReference type="Pfam" id="PF00188">
    <property type="entry name" value="CAP"/>
    <property type="match status" value="1"/>
</dbReference>
<feature type="transmembrane region" description="Helical" evidence="2">
    <location>
        <begin position="7"/>
        <end position="27"/>
    </location>
</feature>
<gene>
    <name evidence="4" type="ORF">NCTC11862_01165</name>
</gene>
<dbReference type="PANTHER" id="PTHR31157:SF1">
    <property type="entry name" value="SCP DOMAIN-CONTAINING PROTEIN"/>
    <property type="match status" value="1"/>
</dbReference>
<keyword evidence="2" id="KW-0472">Membrane</keyword>
<accession>A0A376CMQ2</accession>
<dbReference type="InterPro" id="IPR014044">
    <property type="entry name" value="CAP_dom"/>
</dbReference>
<dbReference type="InterPro" id="IPR035940">
    <property type="entry name" value="CAP_sf"/>
</dbReference>
<dbReference type="Proteomes" id="UP000254467">
    <property type="component" value="Unassembled WGS sequence"/>
</dbReference>
<evidence type="ECO:0000313" key="5">
    <source>
        <dbReference type="Proteomes" id="UP000254467"/>
    </source>
</evidence>
<dbReference type="EMBL" id="UFXQ01000001">
    <property type="protein sequence ID" value="STC69379.1"/>
    <property type="molecule type" value="Genomic_DNA"/>
</dbReference>
<name>A0A376CMQ2_9CORY</name>
<proteinExistence type="predicted"/>
<keyword evidence="2" id="KW-1133">Transmembrane helix</keyword>
<dbReference type="Gene3D" id="3.40.33.10">
    <property type="entry name" value="CAP"/>
    <property type="match status" value="1"/>
</dbReference>
<reference evidence="4 5" key="1">
    <citation type="submission" date="2018-06" db="EMBL/GenBank/DDBJ databases">
        <authorList>
            <consortium name="Pathogen Informatics"/>
            <person name="Doyle S."/>
        </authorList>
    </citation>
    <scope>NUCLEOTIDE SEQUENCE [LARGE SCALE GENOMIC DNA]</scope>
    <source>
        <strain evidence="4 5">NCTC11862</strain>
    </source>
</reference>
<keyword evidence="2" id="KW-0812">Transmembrane</keyword>
<evidence type="ECO:0000259" key="3">
    <source>
        <dbReference type="Pfam" id="PF00188"/>
    </source>
</evidence>
<evidence type="ECO:0000256" key="2">
    <source>
        <dbReference type="SAM" id="Phobius"/>
    </source>
</evidence>
<dbReference type="PANTHER" id="PTHR31157">
    <property type="entry name" value="SCP DOMAIN-CONTAINING PROTEIN"/>
    <property type="match status" value="1"/>
</dbReference>
<evidence type="ECO:0000256" key="1">
    <source>
        <dbReference type="SAM" id="MobiDB-lite"/>
    </source>
</evidence>
<dbReference type="RefSeq" id="WP_026254472.1">
    <property type="nucleotide sequence ID" value="NZ_LDYD01000006.1"/>
</dbReference>